<organism evidence="8 9">
    <name type="scientific">Nitrosomonas europaea (strain ATCC 19718 / CIP 103999 / KCTC 2705 / NBRC 14298)</name>
    <dbReference type="NCBI Taxonomy" id="228410"/>
    <lineage>
        <taxon>Bacteria</taxon>
        <taxon>Pseudomonadati</taxon>
        <taxon>Pseudomonadota</taxon>
        <taxon>Betaproteobacteria</taxon>
        <taxon>Nitrosomonadales</taxon>
        <taxon>Nitrosomonadaceae</taxon>
        <taxon>Nitrosomonas</taxon>
    </lineage>
</organism>
<feature type="transmembrane region" description="Helical" evidence="5">
    <location>
        <begin position="251"/>
        <end position="270"/>
    </location>
</feature>
<sequence length="567" mass="63103">MPDKQPAPPIELLTRFVTRSGSHWLTLISILIAGGLFALAITLIPLVVGQLFTQILPGGNRQLMQSLPLILMILLLAAIFADWVVYYVLERLLGRAILDIRTELFKKLLALPPACSDFPAETISLYFFQSIEKLGHNVSLLGVCLSRDLLTAAGLLGVMAWLNPEMSLLVLAMLATIFFIGQIFRANARQQDMLGQKQYEVSRCLSKALRLNRIIHLDKGYKQEIRHTRNSFEQLQSFLQKQFRQTKLMELLAYVLLIGVLTASLYYLLQQLASNQLTAGDAAAFFMAGAMLIFPLQRLFSINLLLKQCSEALQVIFPLLNQDSRIVEENPYTTQFRRGKGKLRFEGVSFRGGATECQLPHFNLEIASGQKIALINRDANINRLFADLVCGFVQPSTGRILLDDNDTKRINPAELCSYIAWIAADEDLLGDTVAINIAYGSACCSREIAITTAAHASQAMEFIRKLPQGLQTKINQPALIFSDDQRQRILIARALLKNPSIIILDETTACFNTDNTALLQALQVLLNNRTVLILSSRPVMLNLAGQQFDPEKPALISACHSDGCTVR</sequence>
<comment type="subcellular location">
    <subcellularLocation>
        <location evidence="1">Cell membrane</location>
        <topology evidence="1">Multi-pass membrane protein</topology>
    </subcellularLocation>
</comment>
<accession>Q82Y35</accession>
<feature type="transmembrane region" description="Helical" evidence="5">
    <location>
        <begin position="140"/>
        <end position="162"/>
    </location>
</feature>
<dbReference type="InterPro" id="IPR011527">
    <property type="entry name" value="ABC1_TM_dom"/>
</dbReference>
<evidence type="ECO:0000313" key="8">
    <source>
        <dbReference type="EMBL" id="CAD83965.1"/>
    </source>
</evidence>
<dbReference type="InterPro" id="IPR036640">
    <property type="entry name" value="ABC1_TM_sf"/>
</dbReference>
<dbReference type="InterPro" id="IPR003439">
    <property type="entry name" value="ABC_transporter-like_ATP-bd"/>
</dbReference>
<dbReference type="InterPro" id="IPR039421">
    <property type="entry name" value="Type_1_exporter"/>
</dbReference>
<dbReference type="Pfam" id="PF00664">
    <property type="entry name" value="ABC_membrane"/>
    <property type="match status" value="1"/>
</dbReference>
<feature type="transmembrane region" description="Helical" evidence="5">
    <location>
        <begin position="69"/>
        <end position="89"/>
    </location>
</feature>
<evidence type="ECO:0000256" key="4">
    <source>
        <dbReference type="ARBA" id="ARBA00023136"/>
    </source>
</evidence>
<dbReference type="eggNOG" id="COG1132">
    <property type="taxonomic scope" value="Bacteria"/>
</dbReference>
<protein>
    <submittedName>
        <fullName evidence="8">ABC transporter transmembrane region:ABC transporter</fullName>
    </submittedName>
</protein>
<dbReference type="Gene3D" id="1.20.1560.10">
    <property type="entry name" value="ABC transporter type 1, transmembrane domain"/>
    <property type="match status" value="1"/>
</dbReference>
<dbReference type="PROSITE" id="PS50929">
    <property type="entry name" value="ABC_TM1F"/>
    <property type="match status" value="1"/>
</dbReference>
<feature type="transmembrane region" description="Helical" evidence="5">
    <location>
        <begin position="168"/>
        <end position="188"/>
    </location>
</feature>
<evidence type="ECO:0000259" key="6">
    <source>
        <dbReference type="PROSITE" id="PS50893"/>
    </source>
</evidence>
<dbReference type="AlphaFoldDB" id="Q82Y35"/>
<feature type="transmembrane region" description="Helical" evidence="5">
    <location>
        <begin position="24"/>
        <end position="48"/>
    </location>
</feature>
<reference evidence="8 9" key="1">
    <citation type="journal article" date="2003" name="J. Bacteriol.">
        <title>Complete genome sequence of the ammonia-oxidizing bacterium and obligate chemolithoautotroph Nitrosomonas europaea.</title>
        <authorList>
            <person name="Chain P."/>
            <person name="Lamerdin J."/>
            <person name="Larimer F."/>
            <person name="Regala W."/>
            <person name="Land M."/>
            <person name="Hauser L."/>
            <person name="Hooper A."/>
            <person name="Klotz M."/>
            <person name="Norton J."/>
            <person name="Sayavedra-Soto L."/>
            <person name="Arciero D."/>
            <person name="Hommes N."/>
            <person name="Whittaker M."/>
            <person name="Arp D."/>
        </authorList>
    </citation>
    <scope>NUCLEOTIDE SEQUENCE [LARGE SCALE GENOMIC DNA]</scope>
    <source>
        <strain evidence="9">ATCC 19718 / CIP 103999 / KCTC 2705 / NBRC 14298</strain>
    </source>
</reference>
<dbReference type="GO" id="GO:0005524">
    <property type="term" value="F:ATP binding"/>
    <property type="evidence" value="ECO:0007669"/>
    <property type="project" value="InterPro"/>
</dbReference>
<name>Q82Y35_NITEU</name>
<dbReference type="PhylomeDB" id="Q82Y35"/>
<keyword evidence="2 5" id="KW-0812">Transmembrane</keyword>
<dbReference type="Pfam" id="PF00005">
    <property type="entry name" value="ABC_tran"/>
    <property type="match status" value="1"/>
</dbReference>
<dbReference type="PROSITE" id="PS50893">
    <property type="entry name" value="ABC_TRANSPORTER_2"/>
    <property type="match status" value="1"/>
</dbReference>
<proteinExistence type="predicted"/>
<dbReference type="EMBL" id="AL954747">
    <property type="protein sequence ID" value="CAD83965.1"/>
    <property type="molecule type" value="Genomic_DNA"/>
</dbReference>
<dbReference type="KEGG" id="neu:NE0054"/>
<dbReference type="GO" id="GO:0005886">
    <property type="term" value="C:plasma membrane"/>
    <property type="evidence" value="ECO:0007669"/>
    <property type="project" value="UniProtKB-SubCell"/>
</dbReference>
<feature type="transmembrane region" description="Helical" evidence="5">
    <location>
        <begin position="282"/>
        <end position="300"/>
    </location>
</feature>
<evidence type="ECO:0000256" key="2">
    <source>
        <dbReference type="ARBA" id="ARBA00022692"/>
    </source>
</evidence>
<evidence type="ECO:0000256" key="3">
    <source>
        <dbReference type="ARBA" id="ARBA00022989"/>
    </source>
</evidence>
<dbReference type="GO" id="GO:0015421">
    <property type="term" value="F:ABC-type oligopeptide transporter activity"/>
    <property type="evidence" value="ECO:0007669"/>
    <property type="project" value="TreeGrafter"/>
</dbReference>
<dbReference type="HOGENOM" id="CLU_000604_84_3_4"/>
<dbReference type="InterPro" id="IPR018247">
    <property type="entry name" value="EF_Hand_1_Ca_BS"/>
</dbReference>
<dbReference type="PANTHER" id="PTHR43394:SF1">
    <property type="entry name" value="ATP-BINDING CASSETTE SUB-FAMILY B MEMBER 10, MITOCHONDRIAL"/>
    <property type="match status" value="1"/>
</dbReference>
<dbReference type="PROSITE" id="PS00018">
    <property type="entry name" value="EF_HAND_1"/>
    <property type="match status" value="1"/>
</dbReference>
<gene>
    <name evidence="8" type="ordered locus">NE0054</name>
</gene>
<dbReference type="Gene3D" id="3.40.50.300">
    <property type="entry name" value="P-loop containing nucleotide triphosphate hydrolases"/>
    <property type="match status" value="1"/>
</dbReference>
<keyword evidence="4 5" id="KW-0472">Membrane</keyword>
<dbReference type="PANTHER" id="PTHR43394">
    <property type="entry name" value="ATP-DEPENDENT PERMEASE MDL1, MITOCHONDRIAL"/>
    <property type="match status" value="1"/>
</dbReference>
<dbReference type="RefSeq" id="WP_011110706.1">
    <property type="nucleotide sequence ID" value="NC_004757.1"/>
</dbReference>
<evidence type="ECO:0000259" key="7">
    <source>
        <dbReference type="PROSITE" id="PS50929"/>
    </source>
</evidence>
<keyword evidence="3 5" id="KW-1133">Transmembrane helix</keyword>
<dbReference type="InterPro" id="IPR027417">
    <property type="entry name" value="P-loop_NTPase"/>
</dbReference>
<dbReference type="GO" id="GO:0016887">
    <property type="term" value="F:ATP hydrolysis activity"/>
    <property type="evidence" value="ECO:0007669"/>
    <property type="project" value="InterPro"/>
</dbReference>
<evidence type="ECO:0000256" key="5">
    <source>
        <dbReference type="SAM" id="Phobius"/>
    </source>
</evidence>
<evidence type="ECO:0000256" key="1">
    <source>
        <dbReference type="ARBA" id="ARBA00004651"/>
    </source>
</evidence>
<keyword evidence="9" id="KW-1185">Reference proteome</keyword>
<dbReference type="Proteomes" id="UP000001416">
    <property type="component" value="Chromosome"/>
</dbReference>
<feature type="domain" description="ABC transporter" evidence="6">
    <location>
        <begin position="343"/>
        <end position="566"/>
    </location>
</feature>
<evidence type="ECO:0000313" key="9">
    <source>
        <dbReference type="Proteomes" id="UP000001416"/>
    </source>
</evidence>
<dbReference type="SUPFAM" id="SSF90123">
    <property type="entry name" value="ABC transporter transmembrane region"/>
    <property type="match status" value="1"/>
</dbReference>
<dbReference type="OrthoDB" id="8554730at2"/>
<dbReference type="SUPFAM" id="SSF52540">
    <property type="entry name" value="P-loop containing nucleoside triphosphate hydrolases"/>
    <property type="match status" value="1"/>
</dbReference>
<dbReference type="GeneID" id="87103268"/>
<feature type="domain" description="ABC transmembrane type-1" evidence="7">
    <location>
        <begin position="30"/>
        <end position="308"/>
    </location>
</feature>
<dbReference type="STRING" id="228410.NE0054"/>